<proteinExistence type="predicted"/>
<dbReference type="PROSITE" id="PS50943">
    <property type="entry name" value="HTH_CROC1"/>
    <property type="match status" value="1"/>
</dbReference>
<dbReference type="InterPro" id="IPR010744">
    <property type="entry name" value="Phage_CI_N"/>
</dbReference>
<evidence type="ECO:0000313" key="4">
    <source>
        <dbReference type="Proteomes" id="UP000236736"/>
    </source>
</evidence>
<protein>
    <submittedName>
        <fullName evidence="3">Bacteriophage CI repressor helix-turn-helix domain-containing protein</fullName>
    </submittedName>
</protein>
<gene>
    <name evidence="3" type="ORF">SAMN03080598_01131</name>
</gene>
<dbReference type="InterPro" id="IPR001387">
    <property type="entry name" value="Cro/C1-type_HTH"/>
</dbReference>
<dbReference type="GO" id="GO:0045892">
    <property type="term" value="P:negative regulation of DNA-templated transcription"/>
    <property type="evidence" value="ECO:0007669"/>
    <property type="project" value="InterPro"/>
</dbReference>
<dbReference type="Proteomes" id="UP000236736">
    <property type="component" value="Unassembled WGS sequence"/>
</dbReference>
<dbReference type="SMART" id="SM00530">
    <property type="entry name" value="HTH_XRE"/>
    <property type="match status" value="1"/>
</dbReference>
<dbReference type="EMBL" id="FNVR01000004">
    <property type="protein sequence ID" value="SEF71657.1"/>
    <property type="molecule type" value="Genomic_DNA"/>
</dbReference>
<reference evidence="4" key="1">
    <citation type="submission" date="2016-10" db="EMBL/GenBank/DDBJ databases">
        <authorList>
            <person name="Varghese N."/>
            <person name="Submissions S."/>
        </authorList>
    </citation>
    <scope>NUCLEOTIDE SEQUENCE [LARGE SCALE GENOMIC DNA]</scope>
    <source>
        <strain evidence="4">DSM 17298</strain>
    </source>
</reference>
<name>A0A1H5UBM8_9BACT</name>
<keyword evidence="4" id="KW-1185">Reference proteome</keyword>
<sequence length="135" mass="15521">MTENQRLKIIRKFLKETQADFGASLGLTQAGYSDIERGKNNVSGKIKILLKREHNINLSWLATGEGEMFITTIEDSEMDSDKLGSEQNFFDRLQAEIERLQNEVKRLAAENNSYSELVRSKNLIIENLETRINQK</sequence>
<accession>A0A1H5UBM8</accession>
<dbReference type="RefSeq" id="WP_103923801.1">
    <property type="nucleotide sequence ID" value="NZ_FNVR01000004.1"/>
</dbReference>
<dbReference type="STRING" id="1120964.GCA_001313265_02930"/>
<dbReference type="SUPFAM" id="SSF47413">
    <property type="entry name" value="lambda repressor-like DNA-binding domains"/>
    <property type="match status" value="1"/>
</dbReference>
<feature type="coiled-coil region" evidence="1">
    <location>
        <begin position="83"/>
        <end position="117"/>
    </location>
</feature>
<dbReference type="InterPro" id="IPR010982">
    <property type="entry name" value="Lambda_DNA-bd_dom_sf"/>
</dbReference>
<evidence type="ECO:0000313" key="3">
    <source>
        <dbReference type="EMBL" id="SEF71657.1"/>
    </source>
</evidence>
<dbReference type="CDD" id="cd00093">
    <property type="entry name" value="HTH_XRE"/>
    <property type="match status" value="1"/>
</dbReference>
<dbReference type="AlphaFoldDB" id="A0A1H5UBM8"/>
<dbReference type="OrthoDB" id="1034290at2"/>
<dbReference type="Gene3D" id="1.10.260.40">
    <property type="entry name" value="lambda repressor-like DNA-binding domains"/>
    <property type="match status" value="1"/>
</dbReference>
<organism evidence="3 4">
    <name type="scientific">Algoriphagus boritolerans DSM 17298 = JCM 18970</name>
    <dbReference type="NCBI Taxonomy" id="1120964"/>
    <lineage>
        <taxon>Bacteria</taxon>
        <taxon>Pseudomonadati</taxon>
        <taxon>Bacteroidota</taxon>
        <taxon>Cytophagia</taxon>
        <taxon>Cytophagales</taxon>
        <taxon>Cyclobacteriaceae</taxon>
        <taxon>Algoriphagus</taxon>
    </lineage>
</organism>
<evidence type="ECO:0000256" key="1">
    <source>
        <dbReference type="SAM" id="Coils"/>
    </source>
</evidence>
<dbReference type="Pfam" id="PF07022">
    <property type="entry name" value="Phage_CI_repr"/>
    <property type="match status" value="1"/>
</dbReference>
<feature type="domain" description="HTH cro/C1-type" evidence="2">
    <location>
        <begin position="7"/>
        <end position="61"/>
    </location>
</feature>
<evidence type="ECO:0000259" key="2">
    <source>
        <dbReference type="PROSITE" id="PS50943"/>
    </source>
</evidence>
<keyword evidence="1" id="KW-0175">Coiled coil</keyword>
<dbReference type="GO" id="GO:0003677">
    <property type="term" value="F:DNA binding"/>
    <property type="evidence" value="ECO:0007669"/>
    <property type="project" value="InterPro"/>
</dbReference>